<dbReference type="Gene3D" id="3.30.565.10">
    <property type="entry name" value="Histidine kinase-like ATPase, C-terminal domain"/>
    <property type="match status" value="1"/>
</dbReference>
<dbReference type="Proteomes" id="UP001596516">
    <property type="component" value="Unassembled WGS sequence"/>
</dbReference>
<keyword evidence="5 11" id="KW-0808">Transferase</keyword>
<dbReference type="EMBL" id="JBHTFQ010000007">
    <property type="protein sequence ID" value="MFC7705284.1"/>
    <property type="molecule type" value="Genomic_DNA"/>
</dbReference>
<keyword evidence="7 11" id="KW-0418">Kinase</keyword>
<sequence>MSRWPKPRWPRFASGLGFRLAVLLSVALLPLGIISVAQTLRVLADARQTSETALIGLTADAVAGQRALIEGALGAARALGPVLSETFDRPEECAALAAEFVQNSGFFAFAGFLSPDGTACMSEGIRGNFAGTDHLDRRLARIQTMIEVRDAGAVTGLPVLVISEPIWRQGVLRGFVVLSMPYGALEIVGRFGAGRSRPSALHLLDVAGNLLIPQNGREAAAATLPARAQITEFTSNVARVVRGDTVAGQRATFVSVPVIPQQVYALGVWPHDTSQASWERDSVLALLFPFLMWFVSLSVAFFAVHRLVIRHVVHLNGQMRRFAVGQRGDFASTLPGRPPAEFRQLNSTFNKLRRIITREEANRAAALHEKTVLLKEVHHRVKNNLQLIASIVNMQMRKVQDPALRRVLKSVQDRVMSLATIHRILYQSDRVSDVRVDSLLHELLKQLGDLSAVPGMEVQLSTDLDPVRLFPDQVVPLSLLATEAITNAYKFIGRPTAGAPWLRINFKAEPDGRVLFEVVNSIGAPVSQETMKADSTSLGGQLIAAFARQLEAEVEEGPTQTPYGAGYRLALRFPVAGFIPPEPG</sequence>
<name>A0ABW2UP90_9RHOB</name>
<proteinExistence type="predicted"/>
<evidence type="ECO:0000256" key="5">
    <source>
        <dbReference type="ARBA" id="ARBA00022679"/>
    </source>
</evidence>
<keyword evidence="9" id="KW-0812">Transmembrane</keyword>
<feature type="transmembrane region" description="Helical" evidence="9">
    <location>
        <begin position="283"/>
        <end position="304"/>
    </location>
</feature>
<dbReference type="PROSITE" id="PS50885">
    <property type="entry name" value="HAMP"/>
    <property type="match status" value="1"/>
</dbReference>
<evidence type="ECO:0000256" key="9">
    <source>
        <dbReference type="SAM" id="Phobius"/>
    </source>
</evidence>
<dbReference type="InterPro" id="IPR011495">
    <property type="entry name" value="Sig_transdc_His_kin_sub2_dim/P"/>
</dbReference>
<evidence type="ECO:0000256" key="2">
    <source>
        <dbReference type="ARBA" id="ARBA00004370"/>
    </source>
</evidence>
<dbReference type="Gene3D" id="3.30.450.20">
    <property type="entry name" value="PAS domain"/>
    <property type="match status" value="1"/>
</dbReference>
<keyword evidence="9" id="KW-1133">Transmembrane helix</keyword>
<dbReference type="GO" id="GO:0004673">
    <property type="term" value="F:protein histidine kinase activity"/>
    <property type="evidence" value="ECO:0007669"/>
    <property type="project" value="UniProtKB-EC"/>
</dbReference>
<comment type="caution">
    <text evidence="11">The sequence shown here is derived from an EMBL/GenBank/DDBJ whole genome shotgun (WGS) entry which is preliminary data.</text>
</comment>
<keyword evidence="6" id="KW-0547">Nucleotide-binding</keyword>
<dbReference type="Pfam" id="PF07568">
    <property type="entry name" value="HisKA_2"/>
    <property type="match status" value="1"/>
</dbReference>
<dbReference type="EC" id="2.7.13.3" evidence="3"/>
<organism evidence="11 12">
    <name type="scientific">Plastorhodobacter daqingensis</name>
    <dbReference type="NCBI Taxonomy" id="1387281"/>
    <lineage>
        <taxon>Bacteria</taxon>
        <taxon>Pseudomonadati</taxon>
        <taxon>Pseudomonadota</taxon>
        <taxon>Alphaproteobacteria</taxon>
        <taxon>Rhodobacterales</taxon>
        <taxon>Paracoccaceae</taxon>
        <taxon>Plastorhodobacter</taxon>
    </lineage>
</organism>
<dbReference type="RefSeq" id="WP_377404930.1">
    <property type="nucleotide sequence ID" value="NZ_JBHTFQ010000007.1"/>
</dbReference>
<dbReference type="InterPro" id="IPR003660">
    <property type="entry name" value="HAMP_dom"/>
</dbReference>
<keyword evidence="9" id="KW-0472">Membrane</keyword>
<evidence type="ECO:0000256" key="3">
    <source>
        <dbReference type="ARBA" id="ARBA00012438"/>
    </source>
</evidence>
<keyword evidence="4" id="KW-0597">Phosphoprotein</keyword>
<dbReference type="PANTHER" id="PTHR41523">
    <property type="entry name" value="TWO-COMPONENT SYSTEM SENSOR PROTEIN"/>
    <property type="match status" value="1"/>
</dbReference>
<gene>
    <name evidence="11" type="ORF">ACFQXB_13875</name>
</gene>
<reference evidence="12" key="1">
    <citation type="journal article" date="2019" name="Int. J. Syst. Evol. Microbiol.">
        <title>The Global Catalogue of Microorganisms (GCM) 10K type strain sequencing project: providing services to taxonomists for standard genome sequencing and annotation.</title>
        <authorList>
            <consortium name="The Broad Institute Genomics Platform"/>
            <consortium name="The Broad Institute Genome Sequencing Center for Infectious Disease"/>
            <person name="Wu L."/>
            <person name="Ma J."/>
        </authorList>
    </citation>
    <scope>NUCLEOTIDE SEQUENCE [LARGE SCALE GENOMIC DNA]</scope>
    <source>
        <strain evidence="12">CGMCC 1.12750</strain>
    </source>
</reference>
<feature type="domain" description="HAMP" evidence="10">
    <location>
        <begin position="306"/>
        <end position="361"/>
    </location>
</feature>
<evidence type="ECO:0000313" key="11">
    <source>
        <dbReference type="EMBL" id="MFC7705284.1"/>
    </source>
</evidence>
<keyword evidence="12" id="KW-1185">Reference proteome</keyword>
<evidence type="ECO:0000256" key="4">
    <source>
        <dbReference type="ARBA" id="ARBA00022553"/>
    </source>
</evidence>
<protein>
    <recommendedName>
        <fullName evidence="3">histidine kinase</fullName>
        <ecNumber evidence="3">2.7.13.3</ecNumber>
    </recommendedName>
</protein>
<evidence type="ECO:0000313" key="12">
    <source>
        <dbReference type="Proteomes" id="UP001596516"/>
    </source>
</evidence>
<evidence type="ECO:0000256" key="6">
    <source>
        <dbReference type="ARBA" id="ARBA00022741"/>
    </source>
</evidence>
<evidence type="ECO:0000259" key="10">
    <source>
        <dbReference type="PROSITE" id="PS50885"/>
    </source>
</evidence>
<evidence type="ECO:0000256" key="7">
    <source>
        <dbReference type="ARBA" id="ARBA00022777"/>
    </source>
</evidence>
<evidence type="ECO:0000256" key="1">
    <source>
        <dbReference type="ARBA" id="ARBA00000085"/>
    </source>
</evidence>
<dbReference type="InterPro" id="IPR036890">
    <property type="entry name" value="HATPase_C_sf"/>
</dbReference>
<keyword evidence="8" id="KW-0067">ATP-binding</keyword>
<dbReference type="PANTHER" id="PTHR41523:SF8">
    <property type="entry name" value="ETHYLENE RESPONSE SENSOR PROTEIN"/>
    <property type="match status" value="1"/>
</dbReference>
<comment type="catalytic activity">
    <reaction evidence="1">
        <text>ATP + protein L-histidine = ADP + protein N-phospho-L-histidine.</text>
        <dbReference type="EC" id="2.7.13.3"/>
    </reaction>
</comment>
<comment type="subcellular location">
    <subcellularLocation>
        <location evidence="2">Membrane</location>
    </subcellularLocation>
</comment>
<evidence type="ECO:0000256" key="8">
    <source>
        <dbReference type="ARBA" id="ARBA00022840"/>
    </source>
</evidence>
<accession>A0ABW2UP90</accession>